<reference evidence="3 4" key="1">
    <citation type="submission" date="2017-12" db="EMBL/GenBank/DDBJ databases">
        <title>Comparative genomics of Botrytis spp.</title>
        <authorList>
            <person name="Valero-Jimenez C.A."/>
            <person name="Tapia P."/>
            <person name="Veloso J."/>
            <person name="Silva-Moreno E."/>
            <person name="Staats M."/>
            <person name="Valdes J.H."/>
            <person name="Van Kan J.A.L."/>
        </authorList>
    </citation>
    <scope>NUCLEOTIDE SEQUENCE [LARGE SCALE GENOMIC DNA]</scope>
    <source>
        <strain evidence="3 4">MUCL435</strain>
    </source>
</reference>
<feature type="region of interest" description="Disordered" evidence="1">
    <location>
        <begin position="619"/>
        <end position="655"/>
    </location>
</feature>
<gene>
    <name evidence="3" type="ORF">BGAL_0450g00010</name>
</gene>
<feature type="compositionally biased region" description="Basic and acidic residues" evidence="1">
    <location>
        <begin position="351"/>
        <end position="360"/>
    </location>
</feature>
<dbReference type="SUPFAM" id="SSF57756">
    <property type="entry name" value="Retrovirus zinc finger-like domains"/>
    <property type="match status" value="1"/>
</dbReference>
<dbReference type="AlphaFoldDB" id="A0A4V4HTJ5"/>
<proteinExistence type="predicted"/>
<feature type="compositionally biased region" description="Basic and acidic residues" evidence="1">
    <location>
        <begin position="1"/>
        <end position="24"/>
    </location>
</feature>
<protein>
    <recommendedName>
        <fullName evidence="2">CCHC-type domain-containing protein</fullName>
    </recommendedName>
</protein>
<dbReference type="SMART" id="SM00343">
    <property type="entry name" value="ZnF_C2HC"/>
    <property type="match status" value="6"/>
</dbReference>
<organism evidence="3 4">
    <name type="scientific">Botrytis galanthina</name>
    <dbReference type="NCBI Taxonomy" id="278940"/>
    <lineage>
        <taxon>Eukaryota</taxon>
        <taxon>Fungi</taxon>
        <taxon>Dikarya</taxon>
        <taxon>Ascomycota</taxon>
        <taxon>Pezizomycotina</taxon>
        <taxon>Leotiomycetes</taxon>
        <taxon>Helotiales</taxon>
        <taxon>Sclerotiniaceae</taxon>
        <taxon>Botrytis</taxon>
    </lineage>
</organism>
<evidence type="ECO:0000313" key="3">
    <source>
        <dbReference type="EMBL" id="THV45786.1"/>
    </source>
</evidence>
<feature type="compositionally biased region" description="Low complexity" evidence="1">
    <location>
        <begin position="60"/>
        <end position="82"/>
    </location>
</feature>
<keyword evidence="4" id="KW-1185">Reference proteome</keyword>
<feature type="domain" description="CCHC-type" evidence="2">
    <location>
        <begin position="434"/>
        <end position="450"/>
    </location>
</feature>
<dbReference type="GO" id="GO:0003676">
    <property type="term" value="F:nucleic acid binding"/>
    <property type="evidence" value="ECO:0007669"/>
    <property type="project" value="InterPro"/>
</dbReference>
<evidence type="ECO:0000256" key="1">
    <source>
        <dbReference type="SAM" id="MobiDB-lite"/>
    </source>
</evidence>
<dbReference type="EMBL" id="PQXL01000449">
    <property type="protein sequence ID" value="THV45786.1"/>
    <property type="molecule type" value="Genomic_DNA"/>
</dbReference>
<accession>A0A4V4HTJ5</accession>
<feature type="compositionally biased region" description="Polar residues" evidence="1">
    <location>
        <begin position="44"/>
        <end position="56"/>
    </location>
</feature>
<dbReference type="GO" id="GO:0008270">
    <property type="term" value="F:zinc ion binding"/>
    <property type="evidence" value="ECO:0007669"/>
    <property type="project" value="InterPro"/>
</dbReference>
<feature type="region of interest" description="Disordered" evidence="1">
    <location>
        <begin position="339"/>
        <end position="378"/>
    </location>
</feature>
<feature type="compositionally biased region" description="Basic and acidic residues" evidence="1">
    <location>
        <begin position="119"/>
        <end position="129"/>
    </location>
</feature>
<dbReference type="Proteomes" id="UP000308671">
    <property type="component" value="Unassembled WGS sequence"/>
</dbReference>
<dbReference type="InterPro" id="IPR001878">
    <property type="entry name" value="Znf_CCHC"/>
</dbReference>
<dbReference type="OrthoDB" id="4777753at2759"/>
<evidence type="ECO:0000313" key="4">
    <source>
        <dbReference type="Proteomes" id="UP000308671"/>
    </source>
</evidence>
<name>A0A4V4HTJ5_9HELO</name>
<feature type="region of interest" description="Disordered" evidence="1">
    <location>
        <begin position="1"/>
        <end position="25"/>
    </location>
</feature>
<feature type="compositionally biased region" description="Low complexity" evidence="1">
    <location>
        <begin position="94"/>
        <end position="116"/>
    </location>
</feature>
<dbReference type="InterPro" id="IPR036875">
    <property type="entry name" value="Znf_CCHC_sf"/>
</dbReference>
<feature type="domain" description="CCHC-type" evidence="2">
    <location>
        <begin position="417"/>
        <end position="433"/>
    </location>
</feature>
<comment type="caution">
    <text evidence="3">The sequence shown here is derived from an EMBL/GenBank/DDBJ whole genome shotgun (WGS) entry which is preliminary data.</text>
</comment>
<sequence>MPRRSELKRSERPPSAPPDDRNAIEDDDFIWAYKWPVHMVAQQMGFNRSQQQMPRRNSQHQRPQNDQQQQMQQDDQSRQNRNASKSGQRPKSAQRPQSGQRSKSGQRSQYGQRSTSNHQKNDGEGDRRGRGSTPKRTTSCESELDPDEQQTINQVDKPKSGKKSRIPYEEAICENCDRKGHRVLRCPGPLDQVTGQIHACGFCGSRKHLSEQCRDNYDPNDQYCRDKLEHMCLVIRNNLPALACSISPLEWPNAQPGMKFEGYRPWTGDHALEYEALNPNYPEEYVVHKKRADDTDLGRDPRWDAPKETVFIHRSLVIHPPKRQMDSSFILTRFNRKRKAANDTEMTDDDDLKRTRRETTAPEDGVPPQGSKESITTNKPLVALPKAPLASPPIVPTPTAPPATLPSINLSLTTTKECLNCGDKTHEIDACTKTCGRCGNVAHKIPDCIHTGIVLCVCKRFPHHLATHCNILCESLTCGILSHMAIRCSKQCCFCGASALPNPPGSTEVQLPTVHQGLYCPLKRHGCAICRTDNHVTSACYTIDESLSSCKAEYCGIWACEEHCQKCLFTGHTKEVCCNTVEEEIDEPSLVRCPVAAHPALYWGIAKSCPDCISEQKDAEAKRKTSKPYAKSTGRSGSDSGSLAPNRGGKGSRGR</sequence>
<feature type="domain" description="CCHC-type" evidence="2">
    <location>
        <begin position="199"/>
        <end position="215"/>
    </location>
</feature>
<feature type="domain" description="CCHC-type" evidence="2">
    <location>
        <begin position="563"/>
        <end position="579"/>
    </location>
</feature>
<feature type="domain" description="CCHC-type" evidence="2">
    <location>
        <begin position="172"/>
        <end position="188"/>
    </location>
</feature>
<feature type="compositionally biased region" description="Polar residues" evidence="1">
    <location>
        <begin position="633"/>
        <end position="643"/>
    </location>
</feature>
<feature type="domain" description="CCHC-type" evidence="2">
    <location>
        <begin position="526"/>
        <end position="542"/>
    </location>
</feature>
<feature type="region of interest" description="Disordered" evidence="1">
    <location>
        <begin position="44"/>
        <end position="164"/>
    </location>
</feature>
<evidence type="ECO:0000259" key="2">
    <source>
        <dbReference type="SMART" id="SM00343"/>
    </source>
</evidence>